<proteinExistence type="predicted"/>
<comment type="caution">
    <text evidence="2">The sequence shown here is derived from an EMBL/GenBank/DDBJ whole genome shotgun (WGS) entry which is preliminary data.</text>
</comment>
<reference evidence="2 3" key="1">
    <citation type="journal article" date="2017" name="Gigascience">
        <title>Draft genome of the honey bee ectoparasitic mite, Tropilaelaps mercedesae, is shaped by the parasitic life history.</title>
        <authorList>
            <person name="Dong X."/>
            <person name="Armstrong S.D."/>
            <person name="Xia D."/>
            <person name="Makepeace B.L."/>
            <person name="Darby A.C."/>
            <person name="Kadowaki T."/>
        </authorList>
    </citation>
    <scope>NUCLEOTIDE SEQUENCE [LARGE SCALE GENOMIC DNA]</scope>
    <source>
        <strain evidence="2">Wuxi-XJTLU</strain>
    </source>
</reference>
<dbReference type="AlphaFoldDB" id="A0A1V9XAL6"/>
<sequence length="253" mass="27325">MPSAKSVLASRRGGPSLALNLSQSTLELPAHKLHRQNSSESTLSSDSGLCSSPGTGFLSVALSCHSSCSAPSSPIGPKFKLTRDFDAAVCRLNQHKTLVSKILSSRFLRRWENHSVRLGLHAIDSVEIFVVQQQSVGLSTPSGRIDVHTPTSVAAIDGFMKFNAICRLTTSTSEVLTSQIIITRRLPALLIGGKMATRRSPLLAFLGCFLAAFAVNCRRVAGAQRPSYPDLRAAVLRATRRLRNGRSRSRGFL</sequence>
<evidence type="ECO:0000313" key="3">
    <source>
        <dbReference type="Proteomes" id="UP000192247"/>
    </source>
</evidence>
<dbReference type="Pfam" id="PF23066">
    <property type="entry name" value="PH_21"/>
    <property type="match status" value="1"/>
</dbReference>
<protein>
    <recommendedName>
        <fullName evidence="1">C-Maf-inducing protein PH domain-containing protein</fullName>
    </recommendedName>
</protein>
<dbReference type="InParanoid" id="A0A1V9XAL6"/>
<organism evidence="2 3">
    <name type="scientific">Tropilaelaps mercedesae</name>
    <dbReference type="NCBI Taxonomy" id="418985"/>
    <lineage>
        <taxon>Eukaryota</taxon>
        <taxon>Metazoa</taxon>
        <taxon>Ecdysozoa</taxon>
        <taxon>Arthropoda</taxon>
        <taxon>Chelicerata</taxon>
        <taxon>Arachnida</taxon>
        <taxon>Acari</taxon>
        <taxon>Parasitiformes</taxon>
        <taxon>Mesostigmata</taxon>
        <taxon>Gamasina</taxon>
        <taxon>Dermanyssoidea</taxon>
        <taxon>Laelapidae</taxon>
        <taxon>Tropilaelaps</taxon>
    </lineage>
</organism>
<keyword evidence="3" id="KW-1185">Reference proteome</keyword>
<dbReference type="Proteomes" id="UP000192247">
    <property type="component" value="Unassembled WGS sequence"/>
</dbReference>
<dbReference type="InterPro" id="IPR056429">
    <property type="entry name" value="PH_CMIP"/>
</dbReference>
<dbReference type="EMBL" id="MNPL01017581">
    <property type="protein sequence ID" value="OQR70441.1"/>
    <property type="molecule type" value="Genomic_DNA"/>
</dbReference>
<feature type="domain" description="C-Maf-inducing protein PH" evidence="1">
    <location>
        <begin position="78"/>
        <end position="128"/>
    </location>
</feature>
<accession>A0A1V9XAL6</accession>
<evidence type="ECO:0000313" key="2">
    <source>
        <dbReference type="EMBL" id="OQR70441.1"/>
    </source>
</evidence>
<name>A0A1V9XAL6_9ACAR</name>
<evidence type="ECO:0000259" key="1">
    <source>
        <dbReference type="Pfam" id="PF23066"/>
    </source>
</evidence>
<dbReference type="OrthoDB" id="10056090at2759"/>
<gene>
    <name evidence="2" type="ORF">BIW11_11638</name>
</gene>